<dbReference type="EMBL" id="CP094532">
    <property type="protein sequence ID" value="UOE42395.1"/>
    <property type="molecule type" value="Genomic_DNA"/>
</dbReference>
<evidence type="ECO:0000256" key="1">
    <source>
        <dbReference type="ARBA" id="ARBA00002190"/>
    </source>
</evidence>
<evidence type="ECO:0000256" key="4">
    <source>
        <dbReference type="ARBA" id="ARBA00023125"/>
    </source>
</evidence>
<dbReference type="EMBL" id="CP094532">
    <property type="protein sequence ID" value="UOE41132.1"/>
    <property type="molecule type" value="Genomic_DNA"/>
</dbReference>
<accession>A0ABY4BU63</accession>
<keyword evidence="4" id="KW-0238">DNA-binding</keyword>
<comment type="function">
    <text evidence="1">Required for the transposition of the insertion element.</text>
</comment>
<evidence type="ECO:0000256" key="5">
    <source>
        <dbReference type="ARBA" id="ARBA00023172"/>
    </source>
</evidence>
<reference evidence="9 12" key="1">
    <citation type="submission" date="2022-03" db="EMBL/GenBank/DDBJ databases">
        <title>Chryseobacterium sp. isolated from particulate matters in swine house.</title>
        <authorList>
            <person name="Won M."/>
            <person name="Kim S.-J."/>
            <person name="Kwon S.-W."/>
        </authorList>
    </citation>
    <scope>NUCLEOTIDE SEQUENCE [LARGE SCALE GENOMIC DNA]</scope>
    <source>
        <strain evidence="9 12">SC2-2</strain>
    </source>
</reference>
<dbReference type="EMBL" id="CP094532">
    <property type="protein sequence ID" value="UOE41246.1"/>
    <property type="molecule type" value="Genomic_DNA"/>
</dbReference>
<evidence type="ECO:0000313" key="9">
    <source>
        <dbReference type="EMBL" id="UOE41246.1"/>
    </source>
</evidence>
<dbReference type="RefSeq" id="WP_243548256.1">
    <property type="nucleotide sequence ID" value="NZ_CP094532.1"/>
</dbReference>
<evidence type="ECO:0000313" key="11">
    <source>
        <dbReference type="EMBL" id="UOE42395.1"/>
    </source>
</evidence>
<evidence type="ECO:0000313" key="6">
    <source>
        <dbReference type="EMBL" id="UOE40232.1"/>
    </source>
</evidence>
<dbReference type="EMBL" id="CP094532">
    <property type="protein sequence ID" value="UOE41147.1"/>
    <property type="molecule type" value="Genomic_DNA"/>
</dbReference>
<comment type="similarity">
    <text evidence="2">Belongs to the transposase mutator family.</text>
</comment>
<evidence type="ECO:0000256" key="2">
    <source>
        <dbReference type="ARBA" id="ARBA00010961"/>
    </source>
</evidence>
<dbReference type="InterPro" id="IPR001207">
    <property type="entry name" value="Transposase_mutator"/>
</dbReference>
<keyword evidence="5" id="KW-0233">DNA recombination</keyword>
<evidence type="ECO:0000256" key="3">
    <source>
        <dbReference type="ARBA" id="ARBA00022578"/>
    </source>
</evidence>
<name>A0ABY4BU63_9FLAO</name>
<dbReference type="Pfam" id="PF00872">
    <property type="entry name" value="Transposase_mut"/>
    <property type="match status" value="1"/>
</dbReference>
<keyword evidence="12" id="KW-1185">Reference proteome</keyword>
<dbReference type="EMBL" id="CP094532">
    <property type="protein sequence ID" value="UOE40232.1"/>
    <property type="molecule type" value="Genomic_DNA"/>
</dbReference>
<dbReference type="EMBL" id="CP094532">
    <property type="protein sequence ID" value="UOE42260.1"/>
    <property type="molecule type" value="Genomic_DNA"/>
</dbReference>
<evidence type="ECO:0000313" key="7">
    <source>
        <dbReference type="EMBL" id="UOE41132.1"/>
    </source>
</evidence>
<proteinExistence type="inferred from homology"/>
<sequence length="240" mass="28624">MLAKAPQLSYSQNKEVYLLIDATYFSNEICLVVFRDDVFKQTQLYRITDGEHFEELREDLQNILDLGVKIGGITCDGDKSLIKAIRKVCPKVPMQRCLVHIQRMCKIWLSAHPKTRAGFELREIACKLHFIDCESKKQYWIRELVDWFEQHKEFINEKSYNEETGRYWYTHKMVRRSFSVIKKALPNMFTFLQNPKIPKTTNGLESFFGHLKGNLNIHRGLTKSRRKKFIQWYLFYKNQK</sequence>
<evidence type="ECO:0000313" key="12">
    <source>
        <dbReference type="Proteomes" id="UP000831460"/>
    </source>
</evidence>
<keyword evidence="3" id="KW-0815">Transposition</keyword>
<dbReference type="Proteomes" id="UP000831460">
    <property type="component" value="Chromosome"/>
</dbReference>
<evidence type="ECO:0000313" key="8">
    <source>
        <dbReference type="EMBL" id="UOE41147.1"/>
    </source>
</evidence>
<evidence type="ECO:0000313" key="10">
    <source>
        <dbReference type="EMBL" id="UOE42260.1"/>
    </source>
</evidence>
<gene>
    <name evidence="7" type="ORF">MTP09_00350</name>
    <name evidence="8" type="ORF">MTP09_00430</name>
    <name evidence="9" type="ORF">MTP09_00970</name>
    <name evidence="10" type="ORF">MTP09_06375</name>
    <name evidence="11" type="ORF">MTP09_07110</name>
    <name evidence="6" type="ORF">MTP09_09940</name>
</gene>
<organism evidence="9 12">
    <name type="scientific">Chryseobacterium suipulveris</name>
    <dbReference type="NCBI Taxonomy" id="2929800"/>
    <lineage>
        <taxon>Bacteria</taxon>
        <taxon>Pseudomonadati</taxon>
        <taxon>Bacteroidota</taxon>
        <taxon>Flavobacteriia</taxon>
        <taxon>Flavobacteriales</taxon>
        <taxon>Weeksellaceae</taxon>
        <taxon>Chryseobacterium group</taxon>
        <taxon>Chryseobacterium</taxon>
    </lineage>
</organism>
<protein>
    <submittedName>
        <fullName evidence="9">Transposase</fullName>
    </submittedName>
</protein>